<dbReference type="InterPro" id="IPR016040">
    <property type="entry name" value="NAD(P)-bd_dom"/>
</dbReference>
<dbReference type="Pfam" id="PF16363">
    <property type="entry name" value="GDP_Man_Dehyd"/>
    <property type="match status" value="1"/>
</dbReference>
<evidence type="ECO:0000259" key="1">
    <source>
        <dbReference type="Pfam" id="PF16363"/>
    </source>
</evidence>
<dbReference type="PANTHER" id="PTHR43734">
    <property type="entry name" value="PHYTOENE DESATURASE"/>
    <property type="match status" value="1"/>
</dbReference>
<proteinExistence type="predicted"/>
<dbReference type="SUPFAM" id="SSF51905">
    <property type="entry name" value="FAD/NAD(P)-binding domain"/>
    <property type="match status" value="1"/>
</dbReference>
<dbReference type="InterPro" id="IPR036188">
    <property type="entry name" value="FAD/NAD-bd_sf"/>
</dbReference>
<feature type="domain" description="NAD(P)-binding" evidence="1">
    <location>
        <begin position="70"/>
        <end position="178"/>
    </location>
</feature>
<reference evidence="2" key="1">
    <citation type="submission" date="2018-05" db="EMBL/GenBank/DDBJ databases">
        <authorList>
            <person name="Lanie J.A."/>
            <person name="Ng W.-L."/>
            <person name="Kazmierczak K.M."/>
            <person name="Andrzejewski T.M."/>
            <person name="Davidsen T.M."/>
            <person name="Wayne K.J."/>
            <person name="Tettelin H."/>
            <person name="Glass J.I."/>
            <person name="Rusch D."/>
            <person name="Podicherti R."/>
            <person name="Tsui H.-C.T."/>
            <person name="Winkler M.E."/>
        </authorList>
    </citation>
    <scope>NUCLEOTIDE SEQUENCE</scope>
</reference>
<dbReference type="Pfam" id="PF13450">
    <property type="entry name" value="NAD_binding_8"/>
    <property type="match status" value="1"/>
</dbReference>
<dbReference type="EMBL" id="UINC01087880">
    <property type="protein sequence ID" value="SVC37627.1"/>
    <property type="molecule type" value="Genomic_DNA"/>
</dbReference>
<organism evidence="2">
    <name type="scientific">marine metagenome</name>
    <dbReference type="NCBI Taxonomy" id="408172"/>
    <lineage>
        <taxon>unclassified sequences</taxon>
        <taxon>metagenomes</taxon>
        <taxon>ecological metagenomes</taxon>
    </lineage>
</organism>
<dbReference type="SUPFAM" id="SSF51735">
    <property type="entry name" value="NAD(P)-binding Rossmann-fold domains"/>
    <property type="match status" value="1"/>
</dbReference>
<gene>
    <name evidence="2" type="ORF">METZ01_LOCUS290481</name>
</gene>
<dbReference type="AlphaFoldDB" id="A0A382LQR5"/>
<sequence>MNSIVIGSGFGGIAAALRLKAKGHDVTLIEKHQDLGGRARVFKKNGFTFDRGPTVITAPYLINELFDAFQKNRKTKLGPCDYYRDYIYVQDVVEGIIRSIDIKDSYTINLGNGSYIKVKDFVAMFWNNLGGANNMLEFGSKAMLKNEPDQPKSFADLTRLDKLTNWKPSYSLEEGIQSTIEVLYSEKGK</sequence>
<dbReference type="Gene3D" id="3.40.50.720">
    <property type="entry name" value="NAD(P)-binding Rossmann-like Domain"/>
    <property type="match status" value="2"/>
</dbReference>
<evidence type="ECO:0000313" key="2">
    <source>
        <dbReference type="EMBL" id="SVC37627.1"/>
    </source>
</evidence>
<dbReference type="PANTHER" id="PTHR43734:SF1">
    <property type="entry name" value="PHYTOENE DESATURASE"/>
    <property type="match status" value="1"/>
</dbReference>
<name>A0A382LQR5_9ZZZZ</name>
<protein>
    <recommendedName>
        <fullName evidence="1">NAD(P)-binding domain-containing protein</fullName>
    </recommendedName>
</protein>
<accession>A0A382LQR5</accession>
<dbReference type="InterPro" id="IPR036291">
    <property type="entry name" value="NAD(P)-bd_dom_sf"/>
</dbReference>
<dbReference type="PRINTS" id="PR01713">
    <property type="entry name" value="NUCEPIMERASE"/>
</dbReference>